<dbReference type="Gene3D" id="1.20.120.450">
    <property type="entry name" value="dinb family like domain"/>
    <property type="match status" value="1"/>
</dbReference>
<evidence type="ECO:0008006" key="3">
    <source>
        <dbReference type="Google" id="ProtNLM"/>
    </source>
</evidence>
<reference evidence="1" key="1">
    <citation type="submission" date="2023-06" db="EMBL/GenBank/DDBJ databases">
        <title>Genomic of Agaribacillus aureum.</title>
        <authorList>
            <person name="Wang G."/>
        </authorList>
    </citation>
    <scope>NUCLEOTIDE SEQUENCE</scope>
    <source>
        <strain evidence="1">BMA12</strain>
    </source>
</reference>
<proteinExistence type="predicted"/>
<keyword evidence="2" id="KW-1185">Reference proteome</keyword>
<accession>A0ABT8KZI3</accession>
<sequence>MERLIEQYCYHNMLYHNVLDGIRPEHMHVRINGLTNHMAWIAGNLPATRCKIAESLGVGLQQAFPEFYEDNKAIMPDTEYPPLEELIKDWERVTPVLEKRLGDLTQEELMAESPFQTPKIAHDNLLGTIAFLINREAYAIGQLSLMRKAFGYEAMKYS</sequence>
<organism evidence="1 2">
    <name type="scientific">Agaribacillus aureus</name>
    <dbReference type="NCBI Taxonomy" id="3051825"/>
    <lineage>
        <taxon>Bacteria</taxon>
        <taxon>Pseudomonadati</taxon>
        <taxon>Bacteroidota</taxon>
        <taxon>Cytophagia</taxon>
        <taxon>Cytophagales</taxon>
        <taxon>Splendidivirgaceae</taxon>
        <taxon>Agaribacillus</taxon>
    </lineage>
</organism>
<evidence type="ECO:0000313" key="1">
    <source>
        <dbReference type="EMBL" id="MDN5210904.1"/>
    </source>
</evidence>
<protein>
    <recommendedName>
        <fullName evidence="3">DinB family protein</fullName>
    </recommendedName>
</protein>
<name>A0ABT8KZI3_9BACT</name>
<evidence type="ECO:0000313" key="2">
    <source>
        <dbReference type="Proteomes" id="UP001172083"/>
    </source>
</evidence>
<gene>
    <name evidence="1" type="ORF">QQ020_02555</name>
</gene>
<dbReference type="Proteomes" id="UP001172083">
    <property type="component" value="Unassembled WGS sequence"/>
</dbReference>
<dbReference type="SUPFAM" id="SSF109854">
    <property type="entry name" value="DinB/YfiT-like putative metalloenzymes"/>
    <property type="match status" value="1"/>
</dbReference>
<dbReference type="RefSeq" id="WP_346756244.1">
    <property type="nucleotide sequence ID" value="NZ_JAUJEB010000001.1"/>
</dbReference>
<dbReference type="InterPro" id="IPR034660">
    <property type="entry name" value="DinB/YfiT-like"/>
</dbReference>
<comment type="caution">
    <text evidence="1">The sequence shown here is derived from an EMBL/GenBank/DDBJ whole genome shotgun (WGS) entry which is preliminary data.</text>
</comment>
<dbReference type="EMBL" id="JAUJEB010000001">
    <property type="protein sequence ID" value="MDN5210904.1"/>
    <property type="molecule type" value="Genomic_DNA"/>
</dbReference>